<gene>
    <name evidence="1" type="ORF">SAMN05444267_1003147</name>
</gene>
<keyword evidence="2" id="KW-1185">Reference proteome</keyword>
<dbReference type="Gene3D" id="3.40.1350.140">
    <property type="entry name" value="MepB-like"/>
    <property type="match status" value="1"/>
</dbReference>
<sequence>MIKELSRIEASIFKTLQLNISNIETDLECEEYFGHNFSINNLKIKFRKAKITPTKNGQFVTLWRRNFEGKTEPFNASDHFNFYIIATEKDTQFGFFIFPKKVLAEKQILTNNQKEGKRGFRVYPNWDEPESKQAEKTKSWQTKYFIDITDHNESDCNKLKNIVEEVL</sequence>
<dbReference type="Pfam" id="PF08877">
    <property type="entry name" value="MepB-like"/>
    <property type="match status" value="1"/>
</dbReference>
<organism evidence="1 2">
    <name type="scientific">Chryseobacterium polytrichastri</name>
    <dbReference type="NCBI Taxonomy" id="1302687"/>
    <lineage>
        <taxon>Bacteria</taxon>
        <taxon>Pseudomonadati</taxon>
        <taxon>Bacteroidota</taxon>
        <taxon>Flavobacteriia</taxon>
        <taxon>Flavobacteriales</taxon>
        <taxon>Weeksellaceae</taxon>
        <taxon>Chryseobacterium group</taxon>
        <taxon>Chryseobacterium</taxon>
    </lineage>
</organism>
<accession>A0A1M6S2I1</accession>
<protein>
    <recommendedName>
        <fullName evidence="3">MepB protein</fullName>
    </recommendedName>
</protein>
<dbReference type="EMBL" id="FRAV01000003">
    <property type="protein sequence ID" value="SHK38925.1"/>
    <property type="molecule type" value="Genomic_DNA"/>
</dbReference>
<proteinExistence type="predicted"/>
<evidence type="ECO:0008006" key="3">
    <source>
        <dbReference type="Google" id="ProtNLM"/>
    </source>
</evidence>
<reference evidence="2" key="1">
    <citation type="submission" date="2016-11" db="EMBL/GenBank/DDBJ databases">
        <authorList>
            <person name="Varghese N."/>
            <person name="Submissions S."/>
        </authorList>
    </citation>
    <scope>NUCLEOTIDE SEQUENCE [LARGE SCALE GENOMIC DNA]</scope>
    <source>
        <strain evidence="2">DSM 26899</strain>
    </source>
</reference>
<evidence type="ECO:0000313" key="1">
    <source>
        <dbReference type="EMBL" id="SHK38925.1"/>
    </source>
</evidence>
<dbReference type="PIRSF" id="PIRSF032285">
    <property type="entry name" value="UCP032285"/>
    <property type="match status" value="1"/>
</dbReference>
<evidence type="ECO:0000313" key="2">
    <source>
        <dbReference type="Proteomes" id="UP000184364"/>
    </source>
</evidence>
<dbReference type="RefSeq" id="WP_073290811.1">
    <property type="nucleotide sequence ID" value="NZ_FRAV01000003.1"/>
</dbReference>
<dbReference type="STRING" id="1302687.SAMN05444267_1003147"/>
<dbReference type="Proteomes" id="UP000184364">
    <property type="component" value="Unassembled WGS sequence"/>
</dbReference>
<dbReference type="InterPro" id="IPR011235">
    <property type="entry name" value="MepB-like"/>
</dbReference>
<dbReference type="InterPro" id="IPR038231">
    <property type="entry name" value="MepB-like_sf"/>
</dbReference>
<name>A0A1M6S2I1_9FLAO</name>
<dbReference type="OrthoDB" id="4954833at2"/>
<dbReference type="AlphaFoldDB" id="A0A1M6S2I1"/>